<dbReference type="EMBL" id="CP048640">
    <property type="protein sequence ID" value="QIB41645.1"/>
    <property type="molecule type" value="Genomic_DNA"/>
</dbReference>
<dbReference type="CDD" id="cd00093">
    <property type="entry name" value="HTH_XRE"/>
    <property type="match status" value="1"/>
</dbReference>
<dbReference type="RefSeq" id="WP_142174403.1">
    <property type="nucleotide sequence ID" value="NZ_CP048640.1"/>
</dbReference>
<organism evidence="2 3">
    <name type="scientific">Rhizobium oryzihabitans</name>
    <dbReference type="NCBI Taxonomy" id="2267833"/>
    <lineage>
        <taxon>Bacteria</taxon>
        <taxon>Pseudomonadati</taxon>
        <taxon>Pseudomonadota</taxon>
        <taxon>Alphaproteobacteria</taxon>
        <taxon>Hyphomicrobiales</taxon>
        <taxon>Rhizobiaceae</taxon>
        <taxon>Rhizobium/Agrobacterium group</taxon>
        <taxon>Rhizobium</taxon>
    </lineage>
</organism>
<keyword evidence="3" id="KW-1185">Reference proteome</keyword>
<dbReference type="Gene3D" id="1.10.260.40">
    <property type="entry name" value="lambda repressor-like DNA-binding domains"/>
    <property type="match status" value="1"/>
</dbReference>
<dbReference type="Proteomes" id="UP000464865">
    <property type="component" value="Plasmid p8"/>
</dbReference>
<dbReference type="AlphaFoldDB" id="A0A7L5BS44"/>
<protein>
    <submittedName>
        <fullName evidence="2">Helix-turn-helix transcriptional regulator</fullName>
    </submittedName>
</protein>
<evidence type="ECO:0000313" key="2">
    <source>
        <dbReference type="EMBL" id="QIB41645.1"/>
    </source>
</evidence>
<geneLocation type="plasmid" evidence="2 3">
    <name>p8</name>
</geneLocation>
<dbReference type="SMART" id="SM00530">
    <property type="entry name" value="HTH_XRE"/>
    <property type="match status" value="1"/>
</dbReference>
<accession>A0A7L5BS44</accession>
<dbReference type="KEGG" id="roy:G3A56_28145"/>
<dbReference type="PROSITE" id="PS50943">
    <property type="entry name" value="HTH_CROC1"/>
    <property type="match status" value="1"/>
</dbReference>
<dbReference type="GO" id="GO:0003677">
    <property type="term" value="F:DNA binding"/>
    <property type="evidence" value="ECO:0007669"/>
    <property type="project" value="InterPro"/>
</dbReference>
<keyword evidence="2" id="KW-0614">Plasmid</keyword>
<feature type="domain" description="HTH cro/C1-type" evidence="1">
    <location>
        <begin position="19"/>
        <end position="73"/>
    </location>
</feature>
<name>A0A7L5BS44_9HYPH</name>
<dbReference type="Pfam" id="PF01381">
    <property type="entry name" value="HTH_3"/>
    <property type="match status" value="1"/>
</dbReference>
<reference evidence="2 3" key="1">
    <citation type="submission" date="2020-02" db="EMBL/GenBank/DDBJ databases">
        <title>Plant-Promoting Endophytic Bacterium Rhizobium oryzihabitans sp. nov., Isolated from the Root of Rice.</title>
        <authorList>
            <person name="zhao J."/>
            <person name="Zhang G."/>
        </authorList>
    </citation>
    <scope>NUCLEOTIDE SEQUENCE [LARGE SCALE GENOMIC DNA]</scope>
    <source>
        <strain evidence="2 3">M15</strain>
        <plasmid evidence="2 3">p8</plasmid>
    </source>
</reference>
<dbReference type="InterPro" id="IPR001387">
    <property type="entry name" value="Cro/C1-type_HTH"/>
</dbReference>
<gene>
    <name evidence="2" type="ORF">G3A56_28145</name>
</gene>
<sequence>MKNSPKTPNQIDINVGARIRLHRMRLGFSQSKLAEQLGVTFQQVQKYEKGVNRVGASRLQAIAAVFDVPVATFFEDSASTESQGEAPENDFTQFLQTPEAIALNTAFAKIENSDVRRKVLSLVKSIASQDVSS</sequence>
<evidence type="ECO:0000259" key="1">
    <source>
        <dbReference type="PROSITE" id="PS50943"/>
    </source>
</evidence>
<dbReference type="SUPFAM" id="SSF47413">
    <property type="entry name" value="lambda repressor-like DNA-binding domains"/>
    <property type="match status" value="1"/>
</dbReference>
<evidence type="ECO:0000313" key="3">
    <source>
        <dbReference type="Proteomes" id="UP000464865"/>
    </source>
</evidence>
<dbReference type="InterPro" id="IPR010982">
    <property type="entry name" value="Lambda_DNA-bd_dom_sf"/>
</dbReference>
<proteinExistence type="predicted"/>